<feature type="transmembrane region" description="Helical" evidence="2">
    <location>
        <begin position="135"/>
        <end position="161"/>
    </location>
</feature>
<dbReference type="EMBL" id="CP016634">
    <property type="protein sequence ID" value="ANY87618.1"/>
    <property type="molecule type" value="Genomic_DNA"/>
</dbReference>
<proteinExistence type="predicted"/>
<feature type="transmembrane region" description="Helical" evidence="2">
    <location>
        <begin position="249"/>
        <end position="266"/>
    </location>
</feature>
<dbReference type="RefSeq" id="WP_070094437.1">
    <property type="nucleotide sequence ID" value="NZ_JAMKDT010000056.1"/>
</dbReference>
<gene>
    <name evidence="3" type="ORF">IEC33019_2058</name>
</gene>
<feature type="region of interest" description="Disordered" evidence="1">
    <location>
        <begin position="102"/>
        <end position="121"/>
    </location>
</feature>
<sequence>MQSSIQPLLSNLQQEYFSKLDNWNELIQTPFFDMLVVWGIVTFVAAIIPLKLSTARGLMLGFTFAICGAVVITADIAAGNLSAKKQLIEVEAQLSDLKASAPVDEKRTPAQAPTPPKNAASLKNERERLLGKIELAGLLTTFTAMTLGGLGGGLLTAAVSMPRNRQEEERQEKPLLERILNGYFYLFAFVLTSSLILLAGAYTFIARQLTNAGTAHPLLLVPIVGFLLSIVFSGIAFDRTRSHLKKDKPQLLLQSIIGLFALFFYLNTVAHVWYDIGAISMALHIPVVLALSLHALYRYRQTARR</sequence>
<dbReference type="AlphaFoldDB" id="A0A1B2F5Q7"/>
<keyword evidence="2" id="KW-0472">Membrane</keyword>
<organism evidence="3">
    <name type="scientific">Pseudomonas putida</name>
    <name type="common">Arthrobacter siderocapsulatus</name>
    <dbReference type="NCBI Taxonomy" id="303"/>
    <lineage>
        <taxon>Bacteria</taxon>
        <taxon>Pseudomonadati</taxon>
        <taxon>Pseudomonadota</taxon>
        <taxon>Gammaproteobacteria</taxon>
        <taxon>Pseudomonadales</taxon>
        <taxon>Pseudomonadaceae</taxon>
        <taxon>Pseudomonas</taxon>
    </lineage>
</organism>
<accession>A0A1B2F5Q7</accession>
<feature type="transmembrane region" description="Helical" evidence="2">
    <location>
        <begin position="182"/>
        <end position="205"/>
    </location>
</feature>
<feature type="transmembrane region" description="Helical" evidence="2">
    <location>
        <begin position="57"/>
        <end position="78"/>
    </location>
</feature>
<evidence type="ECO:0000313" key="3">
    <source>
        <dbReference type="EMBL" id="ANY87618.1"/>
    </source>
</evidence>
<feature type="transmembrane region" description="Helical" evidence="2">
    <location>
        <begin position="217"/>
        <end position="237"/>
    </location>
</feature>
<keyword evidence="2" id="KW-1133">Transmembrane helix</keyword>
<feature type="transmembrane region" description="Helical" evidence="2">
    <location>
        <begin position="272"/>
        <end position="297"/>
    </location>
</feature>
<reference evidence="3" key="1">
    <citation type="submission" date="2016-07" db="EMBL/GenBank/DDBJ databases">
        <title>New class B carbapenemase carried by novel plasmid in Pseudomonas putida enviromental strain in eastern Amazonia.</title>
        <authorList>
            <person name="Souza C.O."/>
            <person name="Lima K.V."/>
            <person name="Brasiliense D.M."/>
            <person name="Perez-Chaparro P.J."/>
            <person name="Mamizuka E.M."/>
            <person name="Lima M.O."/>
            <person name="Lima L.N."/>
            <person name="McCulloch J.A."/>
        </authorList>
    </citation>
    <scope>NUCLEOTIDE SEQUENCE [LARGE SCALE GENOMIC DNA]</scope>
    <source>
        <strain evidence="3">IEC33019</strain>
    </source>
</reference>
<feature type="transmembrane region" description="Helical" evidence="2">
    <location>
        <begin position="31"/>
        <end position="50"/>
    </location>
</feature>
<evidence type="ECO:0000256" key="2">
    <source>
        <dbReference type="SAM" id="Phobius"/>
    </source>
</evidence>
<keyword evidence="2" id="KW-0812">Transmembrane</keyword>
<name>A0A1B2F5Q7_PSEPU</name>
<evidence type="ECO:0000256" key="1">
    <source>
        <dbReference type="SAM" id="MobiDB-lite"/>
    </source>
</evidence>
<protein>
    <submittedName>
        <fullName evidence="3">Uncharacterized protein</fullName>
    </submittedName>
</protein>